<dbReference type="OrthoDB" id="1041855at2"/>
<dbReference type="RefSeq" id="WP_007656039.1">
    <property type="nucleotide sequence ID" value="NZ_FTNM01000003.1"/>
</dbReference>
<sequence length="103" mass="11674">MKRYSLSEAEDKLIGIKGTPARDNYEFELKLELIGDMIQAARKERNLTQEQLGQLVGVKKAQISRLENNATNVTIDTILKVFNALEAKVNFKVELLNRQVKVA</sequence>
<dbReference type="InterPro" id="IPR050807">
    <property type="entry name" value="TransReg_Diox_bact_type"/>
</dbReference>
<protein>
    <submittedName>
        <fullName evidence="3">Helix-turn-helix</fullName>
    </submittedName>
</protein>
<dbReference type="PANTHER" id="PTHR46797">
    <property type="entry name" value="HTH-TYPE TRANSCRIPTIONAL REGULATOR"/>
    <property type="match status" value="1"/>
</dbReference>
<dbReference type="STRING" id="1077936.SAMN05421545_2664"/>
<keyword evidence="1" id="KW-0238">DNA-binding</keyword>
<organism evidence="3 4">
    <name type="scientific">Pontibacter lucknowensis</name>
    <dbReference type="NCBI Taxonomy" id="1077936"/>
    <lineage>
        <taxon>Bacteria</taxon>
        <taxon>Pseudomonadati</taxon>
        <taxon>Bacteroidota</taxon>
        <taxon>Cytophagia</taxon>
        <taxon>Cytophagales</taxon>
        <taxon>Hymenobacteraceae</taxon>
        <taxon>Pontibacter</taxon>
    </lineage>
</organism>
<evidence type="ECO:0000313" key="4">
    <source>
        <dbReference type="Proteomes" id="UP000185924"/>
    </source>
</evidence>
<dbReference type="PANTHER" id="PTHR46797:SF1">
    <property type="entry name" value="METHYLPHOSPHONATE SYNTHASE"/>
    <property type="match status" value="1"/>
</dbReference>
<dbReference type="Pfam" id="PF01381">
    <property type="entry name" value="HTH_3"/>
    <property type="match status" value="1"/>
</dbReference>
<keyword evidence="4" id="KW-1185">Reference proteome</keyword>
<proteinExistence type="predicted"/>
<name>A0A1N6YR74_9BACT</name>
<reference evidence="4" key="1">
    <citation type="submission" date="2017-01" db="EMBL/GenBank/DDBJ databases">
        <authorList>
            <person name="Varghese N."/>
            <person name="Submissions S."/>
        </authorList>
    </citation>
    <scope>NUCLEOTIDE SEQUENCE [LARGE SCALE GENOMIC DNA]</scope>
    <source>
        <strain evidence="4">DM9</strain>
    </source>
</reference>
<dbReference type="GO" id="GO:0005829">
    <property type="term" value="C:cytosol"/>
    <property type="evidence" value="ECO:0007669"/>
    <property type="project" value="TreeGrafter"/>
</dbReference>
<evidence type="ECO:0000259" key="2">
    <source>
        <dbReference type="PROSITE" id="PS50943"/>
    </source>
</evidence>
<accession>A0A1N6YR74</accession>
<dbReference type="GO" id="GO:0003700">
    <property type="term" value="F:DNA-binding transcription factor activity"/>
    <property type="evidence" value="ECO:0007669"/>
    <property type="project" value="TreeGrafter"/>
</dbReference>
<dbReference type="PROSITE" id="PS50943">
    <property type="entry name" value="HTH_CROC1"/>
    <property type="match status" value="1"/>
</dbReference>
<dbReference type="SUPFAM" id="SSF47413">
    <property type="entry name" value="lambda repressor-like DNA-binding domains"/>
    <property type="match status" value="1"/>
</dbReference>
<dbReference type="InterPro" id="IPR010982">
    <property type="entry name" value="Lambda_DNA-bd_dom_sf"/>
</dbReference>
<dbReference type="Gene3D" id="1.10.260.40">
    <property type="entry name" value="lambda repressor-like DNA-binding domains"/>
    <property type="match status" value="1"/>
</dbReference>
<gene>
    <name evidence="3" type="ORF">SAMN05421545_2664</name>
</gene>
<evidence type="ECO:0000313" key="3">
    <source>
        <dbReference type="EMBL" id="SIR17133.1"/>
    </source>
</evidence>
<dbReference type="InterPro" id="IPR001387">
    <property type="entry name" value="Cro/C1-type_HTH"/>
</dbReference>
<dbReference type="EMBL" id="FTNM01000003">
    <property type="protein sequence ID" value="SIR17133.1"/>
    <property type="molecule type" value="Genomic_DNA"/>
</dbReference>
<dbReference type="SMART" id="SM00530">
    <property type="entry name" value="HTH_XRE"/>
    <property type="match status" value="1"/>
</dbReference>
<evidence type="ECO:0000256" key="1">
    <source>
        <dbReference type="ARBA" id="ARBA00023125"/>
    </source>
</evidence>
<dbReference type="GO" id="GO:0003677">
    <property type="term" value="F:DNA binding"/>
    <property type="evidence" value="ECO:0007669"/>
    <property type="project" value="UniProtKB-KW"/>
</dbReference>
<dbReference type="Proteomes" id="UP000185924">
    <property type="component" value="Unassembled WGS sequence"/>
</dbReference>
<dbReference type="AlphaFoldDB" id="A0A1N6YR74"/>
<feature type="domain" description="HTH cro/C1-type" evidence="2">
    <location>
        <begin position="38"/>
        <end position="96"/>
    </location>
</feature>
<dbReference type="CDD" id="cd00093">
    <property type="entry name" value="HTH_XRE"/>
    <property type="match status" value="1"/>
</dbReference>